<dbReference type="Gene3D" id="2.60.40.10">
    <property type="entry name" value="Immunoglobulins"/>
    <property type="match status" value="1"/>
</dbReference>
<organism evidence="3">
    <name type="scientific">Schistocephalus solidus</name>
    <name type="common">Tapeworm</name>
    <dbReference type="NCBI Taxonomy" id="70667"/>
    <lineage>
        <taxon>Eukaryota</taxon>
        <taxon>Metazoa</taxon>
        <taxon>Spiralia</taxon>
        <taxon>Lophotrochozoa</taxon>
        <taxon>Platyhelminthes</taxon>
        <taxon>Cestoda</taxon>
        <taxon>Eucestoda</taxon>
        <taxon>Diphyllobothriidea</taxon>
        <taxon>Diphyllobothriidae</taxon>
        <taxon>Schistocephalus</taxon>
    </lineage>
</organism>
<dbReference type="SMART" id="SM00060">
    <property type="entry name" value="FN3"/>
    <property type="match status" value="1"/>
</dbReference>
<evidence type="ECO:0000259" key="2">
    <source>
        <dbReference type="PROSITE" id="PS50853"/>
    </source>
</evidence>
<dbReference type="Pfam" id="PF00041">
    <property type="entry name" value="fn3"/>
    <property type="match status" value="1"/>
</dbReference>
<feature type="region of interest" description="Disordered" evidence="1">
    <location>
        <begin position="99"/>
        <end position="119"/>
    </location>
</feature>
<dbReference type="InterPro" id="IPR003961">
    <property type="entry name" value="FN3_dom"/>
</dbReference>
<dbReference type="CDD" id="cd00063">
    <property type="entry name" value="FN3"/>
    <property type="match status" value="1"/>
</dbReference>
<accession>A0A0X3PZS3</accession>
<sequence length="119" mass="13275">KTRTLDKDTYNPSDVTATPISPTSIRLRWTAAVESYRTPTLYKVVTNSEKGNAHETELTTIDIQNLSPSMEYNFKVHATMDNDLLVMPGAKVKTRTLDKDTYNPSDVTATPISPTSIRL</sequence>
<dbReference type="SUPFAM" id="SSF49265">
    <property type="entry name" value="Fibronectin type III"/>
    <property type="match status" value="1"/>
</dbReference>
<protein>
    <submittedName>
        <fullName evidence="3">Fibronectin type III domain</fullName>
    </submittedName>
</protein>
<gene>
    <name evidence="3" type="ORF">TR168206</name>
</gene>
<proteinExistence type="predicted"/>
<feature type="domain" description="Fibronectin type-III" evidence="2">
    <location>
        <begin position="11"/>
        <end position="99"/>
    </location>
</feature>
<feature type="non-terminal residue" evidence="3">
    <location>
        <position position="119"/>
    </location>
</feature>
<reference evidence="3" key="1">
    <citation type="submission" date="2016-01" db="EMBL/GenBank/DDBJ databases">
        <title>Reference transcriptome for the parasite Schistocephalus solidus: insights into the molecular evolution of parasitism.</title>
        <authorList>
            <person name="Hebert F.O."/>
            <person name="Grambauer S."/>
            <person name="Barber I."/>
            <person name="Landry C.R."/>
            <person name="Aubin-Horth N."/>
        </authorList>
    </citation>
    <scope>NUCLEOTIDE SEQUENCE</scope>
</reference>
<evidence type="ECO:0000256" key="1">
    <source>
        <dbReference type="SAM" id="MobiDB-lite"/>
    </source>
</evidence>
<feature type="compositionally biased region" description="Polar residues" evidence="1">
    <location>
        <begin position="102"/>
        <end position="119"/>
    </location>
</feature>
<dbReference type="InterPro" id="IPR036116">
    <property type="entry name" value="FN3_sf"/>
</dbReference>
<dbReference type="AlphaFoldDB" id="A0A0X3PZS3"/>
<evidence type="ECO:0000313" key="3">
    <source>
        <dbReference type="EMBL" id="JAP57321.1"/>
    </source>
</evidence>
<dbReference type="EMBL" id="GEEE01005904">
    <property type="protein sequence ID" value="JAP57321.1"/>
    <property type="molecule type" value="Transcribed_RNA"/>
</dbReference>
<dbReference type="PROSITE" id="PS50853">
    <property type="entry name" value="FN3"/>
    <property type="match status" value="1"/>
</dbReference>
<feature type="non-terminal residue" evidence="3">
    <location>
        <position position="1"/>
    </location>
</feature>
<dbReference type="InterPro" id="IPR013783">
    <property type="entry name" value="Ig-like_fold"/>
</dbReference>
<name>A0A0X3PZS3_SCHSO</name>